<protein>
    <recommendedName>
        <fullName evidence="3">UboA</fullName>
    </recommendedName>
</protein>
<evidence type="ECO:0008006" key="3">
    <source>
        <dbReference type="Google" id="ProtNLM"/>
    </source>
</evidence>
<evidence type="ECO:0000313" key="2">
    <source>
        <dbReference type="Proteomes" id="UP000009395"/>
    </source>
</evidence>
<dbReference type="RefSeq" id="YP_007112843.1">
    <property type="nucleotide sequence ID" value="NC_019726.1"/>
</dbReference>
<reference evidence="1 2" key="1">
    <citation type="journal article" date="2012" name="J. Virol.">
        <title>Complete Genome Sequence of Wide-Host-Range Staphylococcus aureus Phage JD007.</title>
        <authorList>
            <person name="Cui Z."/>
            <person name="Song Z."/>
            <person name="Wang Y."/>
            <person name="Zeng L."/>
            <person name="Shen W."/>
            <person name="Wang Z."/>
            <person name="Li Q."/>
            <person name="He P."/>
            <person name="Qin J."/>
            <person name="Guo X."/>
        </authorList>
    </citation>
    <scope>NUCLEOTIDE SEQUENCE [LARGE SCALE GENOMIC DNA]</scope>
</reference>
<sequence>MENYKNFIIEEMNKAHILVTKAEQIKRDRKLAETELEEVYRKAEAFDEIVNELLYQLQNLESWDTLDQKDCQTLKQILEENIKEEKQLKRYKVKRTITTEEVRYIDAETEEDAWYSVEYEDEGADTAHYNAEYGEWSYEEEEND</sequence>
<dbReference type="EMBL" id="JX878671">
    <property type="protein sequence ID" value="AFV50778.1"/>
    <property type="molecule type" value="Genomic_DNA"/>
</dbReference>
<dbReference type="Proteomes" id="UP000009395">
    <property type="component" value="Segment"/>
</dbReference>
<organism evidence="1 2">
    <name type="scientific">Staphylococcus phage JD007</name>
    <dbReference type="NCBI Taxonomy" id="1239383"/>
    <lineage>
        <taxon>Viruses</taxon>
        <taxon>Duplodnaviria</taxon>
        <taxon>Heunggongvirae</taxon>
        <taxon>Uroviricota</taxon>
        <taxon>Caudoviricetes</taxon>
        <taxon>Herelleviridae</taxon>
        <taxon>Twortvirinae</taxon>
        <taxon>Kayvirus</taxon>
        <taxon>Kayvirus JD7</taxon>
    </lineage>
</organism>
<dbReference type="KEGG" id="vg:14181286"/>
<evidence type="ECO:0000313" key="1">
    <source>
        <dbReference type="EMBL" id="AFV50778.1"/>
    </source>
</evidence>
<keyword evidence="2" id="KW-1185">Reference proteome</keyword>
<accession>K7QMS0</accession>
<proteinExistence type="predicted"/>
<name>K7QMS0_9CAUD</name>
<dbReference type="GeneID" id="14181286"/>